<dbReference type="Pfam" id="PF18105">
    <property type="entry name" value="PGM1_C"/>
    <property type="match status" value="1"/>
</dbReference>
<dbReference type="SUPFAM" id="SSF56059">
    <property type="entry name" value="Glutathione synthetase ATP-binding domain-like"/>
    <property type="match status" value="1"/>
</dbReference>
<dbReference type="EMBL" id="FZNR01000003">
    <property type="protein sequence ID" value="SNR54065.1"/>
    <property type="molecule type" value="Genomic_DNA"/>
</dbReference>
<evidence type="ECO:0000256" key="1">
    <source>
        <dbReference type="PROSITE-ProRule" id="PRU00409"/>
    </source>
</evidence>
<reference evidence="3 4" key="1">
    <citation type="submission" date="2017-06" db="EMBL/GenBank/DDBJ databases">
        <authorList>
            <person name="Kim H.J."/>
            <person name="Triplett B.A."/>
        </authorList>
    </citation>
    <scope>NUCLEOTIDE SEQUENCE [LARGE SCALE GENOMIC DNA]</scope>
    <source>
        <strain evidence="3 4">DSM 43151</strain>
    </source>
</reference>
<evidence type="ECO:0000313" key="4">
    <source>
        <dbReference type="Proteomes" id="UP000198415"/>
    </source>
</evidence>
<dbReference type="GO" id="GO:0046872">
    <property type="term" value="F:metal ion binding"/>
    <property type="evidence" value="ECO:0007669"/>
    <property type="project" value="InterPro"/>
</dbReference>
<dbReference type="InterPro" id="IPR011761">
    <property type="entry name" value="ATP-grasp"/>
</dbReference>
<sequence>MATLYVGNSFNETLVGDLSQLDPQTRRIGGNLSCRLVWLMEPGDLLVSPQPISDEFLAYASWLKGTPVTSADVIVPPPGEAGGDVLMADRLRGARFVDELRATVAERGLDRIVPYCYDQIIASLARDVGIGSREASVAFCEAGGADLLNRKTVFRALCGGAGVPIAEGLVTRSVSDAVDFVASFIEAGRSVIVKQDALECGHGNEILTPSVDTVQLGAAVLTVVADRHAVEKRLGEQWPRFSSNGRDPVVIEHYLQDAISLGCEVDLTGESAVMRHTAEMRMTPVFGGLLIPPSSISKECDTEFSRYALELADVVHAMGYRGLINIDGLAADDGKTVVLNEFNGRLGGSTHLHWIGRTLVGDDYLLRRHLISKNDLKANSFTSAVAALKRAGLAFDPERGEGVILTCDHTAQSGAVEYCAVGADVAAADDYERRLNLLLTSR</sequence>
<dbReference type="InterPro" id="IPR041356">
    <property type="entry name" value="PGM1_C"/>
</dbReference>
<dbReference type="OrthoDB" id="581833at2"/>
<keyword evidence="1" id="KW-0067">ATP-binding</keyword>
<dbReference type="RefSeq" id="WP_089292747.1">
    <property type="nucleotide sequence ID" value="NZ_BOMU01000040.1"/>
</dbReference>
<dbReference type="GO" id="GO:0005524">
    <property type="term" value="F:ATP binding"/>
    <property type="evidence" value="ECO:0007669"/>
    <property type="project" value="UniProtKB-UniRule"/>
</dbReference>
<evidence type="ECO:0000313" key="3">
    <source>
        <dbReference type="EMBL" id="SNR54065.1"/>
    </source>
</evidence>
<organism evidence="3 4">
    <name type="scientific">Actinoplanes regularis</name>
    <dbReference type="NCBI Taxonomy" id="52697"/>
    <lineage>
        <taxon>Bacteria</taxon>
        <taxon>Bacillati</taxon>
        <taxon>Actinomycetota</taxon>
        <taxon>Actinomycetes</taxon>
        <taxon>Micromonosporales</taxon>
        <taxon>Micromonosporaceae</taxon>
        <taxon>Actinoplanes</taxon>
    </lineage>
</organism>
<feature type="domain" description="ATP-grasp" evidence="2">
    <location>
        <begin position="155"/>
        <end position="373"/>
    </location>
</feature>
<dbReference type="Gene3D" id="3.30.470.20">
    <property type="entry name" value="ATP-grasp fold, B domain"/>
    <property type="match status" value="1"/>
</dbReference>
<accession>A0A238X4W0</accession>
<dbReference type="PROSITE" id="PS50975">
    <property type="entry name" value="ATP_GRASP"/>
    <property type="match status" value="1"/>
</dbReference>
<protein>
    <recommendedName>
        <fullName evidence="2">ATP-grasp domain-containing protein</fullName>
    </recommendedName>
</protein>
<keyword evidence="4" id="KW-1185">Reference proteome</keyword>
<evidence type="ECO:0000259" key="2">
    <source>
        <dbReference type="PROSITE" id="PS50975"/>
    </source>
</evidence>
<dbReference type="Proteomes" id="UP000198415">
    <property type="component" value="Unassembled WGS sequence"/>
</dbReference>
<keyword evidence="1" id="KW-0547">Nucleotide-binding</keyword>
<dbReference type="Pfam" id="PF18604">
    <property type="entry name" value="PreAtp-grasp"/>
    <property type="match status" value="1"/>
</dbReference>
<dbReference type="InterPro" id="IPR040754">
    <property type="entry name" value="PreAtp-grasp"/>
</dbReference>
<dbReference type="AlphaFoldDB" id="A0A238X4W0"/>
<name>A0A238X4W0_9ACTN</name>
<gene>
    <name evidence="3" type="ORF">SAMN06264365_10382</name>
</gene>
<proteinExistence type="predicted"/>